<dbReference type="Pfam" id="PF07282">
    <property type="entry name" value="Cas12f1-like_TNB"/>
    <property type="match status" value="1"/>
</dbReference>
<dbReference type="Pfam" id="PF01385">
    <property type="entry name" value="OrfB_IS605"/>
    <property type="match status" value="1"/>
</dbReference>
<evidence type="ECO:0000259" key="9">
    <source>
        <dbReference type="Pfam" id="PF07282"/>
    </source>
</evidence>
<dbReference type="NCBIfam" id="NF040570">
    <property type="entry name" value="guided_TnpB"/>
    <property type="match status" value="1"/>
</dbReference>
<dbReference type="Proteomes" id="UP000054387">
    <property type="component" value="Unassembled WGS sequence"/>
</dbReference>
<proteinExistence type="inferred from homology"/>
<keyword evidence="3" id="KW-0479">Metal-binding</keyword>
<dbReference type="Pfam" id="PF12323">
    <property type="entry name" value="HTH_OrfB_IS605"/>
    <property type="match status" value="1"/>
</dbReference>
<keyword evidence="4" id="KW-0862">Zinc</keyword>
<evidence type="ECO:0000256" key="3">
    <source>
        <dbReference type="ARBA" id="ARBA00022723"/>
    </source>
</evidence>
<dbReference type="AlphaFoldDB" id="A0A0W1RFE3"/>
<sequence>MMYSPRFRLLPTTEQREAMDWTRNTVRQTYNHALHEFNQIPEDAGTLRQRVWSVRDTLPAMKEWWPDLKLVYSTVLQKSIERIRDNIQNLGKLKAKGYDVGSLNRKKPREYRSFTYRQSGFELDKKSGPSGRGLLVLKKLKGETREIPIRLHRDLPDHERIKEVSLKKEPTGAWHVSFCIKTEAPGKPAPEDIGSDDAVGLDLGVLNFIHDSDGRAVGRLNLSDDRERLEHEQRSLSRKDSESNNWEKQRQRVAKIHARMSNKKHDYKHKLAHFYTTEYDAVFVEDLNVRGMLETSENARNKAEVGWRDFITILKHHGEKNGCHVVEVEPRGTTKECASCSVETRKPLWVRKHSCPACGFELDRDWNASLNVLSRGLDKLGVVHSEDTPVETATAGDTFSVSASRVVETGSSALKEPAKQASRAG</sequence>
<dbReference type="GO" id="GO:0006310">
    <property type="term" value="P:DNA recombination"/>
    <property type="evidence" value="ECO:0007669"/>
    <property type="project" value="UniProtKB-KW"/>
</dbReference>
<protein>
    <submittedName>
        <fullName evidence="11">Transposase</fullName>
    </submittedName>
</protein>
<dbReference type="OrthoDB" id="33505at2157"/>
<dbReference type="RefSeq" id="WP_058580096.1">
    <property type="nucleotide sequence ID" value="NZ_LOPU01000004.1"/>
</dbReference>
<keyword evidence="6" id="KW-0233">DNA recombination</keyword>
<evidence type="ECO:0000259" key="10">
    <source>
        <dbReference type="Pfam" id="PF12323"/>
    </source>
</evidence>
<comment type="caution">
    <text evidence="11">The sequence shown here is derived from an EMBL/GenBank/DDBJ whole genome shotgun (WGS) entry which is preliminary data.</text>
</comment>
<evidence type="ECO:0000256" key="6">
    <source>
        <dbReference type="ARBA" id="ARBA00023172"/>
    </source>
</evidence>
<dbReference type="GO" id="GO:0032196">
    <property type="term" value="P:transposition"/>
    <property type="evidence" value="ECO:0007669"/>
    <property type="project" value="UniProtKB-KW"/>
</dbReference>
<keyword evidence="12" id="KW-1185">Reference proteome</keyword>
<dbReference type="NCBIfam" id="TIGR01766">
    <property type="entry name" value="IS200/IS605 family accessory protein TnpB-like domain"/>
    <property type="match status" value="1"/>
</dbReference>
<evidence type="ECO:0000259" key="8">
    <source>
        <dbReference type="Pfam" id="PF01385"/>
    </source>
</evidence>
<feature type="region of interest" description="Disordered" evidence="7">
    <location>
        <begin position="227"/>
        <end position="249"/>
    </location>
</feature>
<comment type="similarity">
    <text evidence="1">In the C-terminal section; belongs to the transposase 35 family.</text>
</comment>
<evidence type="ECO:0000256" key="1">
    <source>
        <dbReference type="ARBA" id="ARBA00008761"/>
    </source>
</evidence>
<evidence type="ECO:0000313" key="11">
    <source>
        <dbReference type="EMBL" id="KTG11364.1"/>
    </source>
</evidence>
<gene>
    <name evidence="11" type="ORF">AUR64_03655</name>
</gene>
<dbReference type="GO" id="GO:0003677">
    <property type="term" value="F:DNA binding"/>
    <property type="evidence" value="ECO:0007669"/>
    <property type="project" value="UniProtKB-KW"/>
</dbReference>
<dbReference type="EMBL" id="LOPU01000004">
    <property type="protein sequence ID" value="KTG11364.1"/>
    <property type="molecule type" value="Genomic_DNA"/>
</dbReference>
<feature type="domain" description="Transposase putative helix-turn-helix" evidence="10">
    <location>
        <begin position="6"/>
        <end position="36"/>
    </location>
</feature>
<evidence type="ECO:0000256" key="4">
    <source>
        <dbReference type="ARBA" id="ARBA00022833"/>
    </source>
</evidence>
<feature type="domain" description="Probable transposase IS891/IS1136/IS1341" evidence="8">
    <location>
        <begin position="192"/>
        <end position="294"/>
    </location>
</feature>
<evidence type="ECO:0000313" key="12">
    <source>
        <dbReference type="Proteomes" id="UP000054387"/>
    </source>
</evidence>
<organism evidence="11 12">
    <name type="scientific">Haloprofundus marisrubri</name>
    <dbReference type="NCBI Taxonomy" id="1514971"/>
    <lineage>
        <taxon>Archaea</taxon>
        <taxon>Methanobacteriati</taxon>
        <taxon>Methanobacteriota</taxon>
        <taxon>Stenosarchaea group</taxon>
        <taxon>Halobacteria</taxon>
        <taxon>Halobacteriales</taxon>
        <taxon>Haloferacaceae</taxon>
        <taxon>Haloprofundus</taxon>
    </lineage>
</organism>
<dbReference type="STRING" id="1514971.AUR64_03655"/>
<reference evidence="11 12" key="1">
    <citation type="submission" date="2015-12" db="EMBL/GenBank/DDBJ databases">
        <title>Haloprofundus marisrubri gen. nov., sp. nov., an extremely halophilic archaeon isolated from the Discovery deep brine-seawater interface in the Red Sea.</title>
        <authorList>
            <person name="Zhang G."/>
            <person name="Stingl U."/>
            <person name="Rashid M."/>
        </authorList>
    </citation>
    <scope>NUCLEOTIDE SEQUENCE [LARGE SCALE GENOMIC DNA]</scope>
    <source>
        <strain evidence="11 12">SB9</strain>
    </source>
</reference>
<dbReference type="InterPro" id="IPR001959">
    <property type="entry name" value="Transposase"/>
</dbReference>
<dbReference type="InterPro" id="IPR021027">
    <property type="entry name" value="Transposase_put_HTH"/>
</dbReference>
<evidence type="ECO:0000256" key="7">
    <source>
        <dbReference type="SAM" id="MobiDB-lite"/>
    </source>
</evidence>
<keyword evidence="5" id="KW-0238">DNA-binding</keyword>
<name>A0A0W1RFE3_9EURY</name>
<dbReference type="InterPro" id="IPR010095">
    <property type="entry name" value="Cas12f1-like_TNB"/>
</dbReference>
<dbReference type="GO" id="GO:0046872">
    <property type="term" value="F:metal ion binding"/>
    <property type="evidence" value="ECO:0007669"/>
    <property type="project" value="UniProtKB-KW"/>
</dbReference>
<keyword evidence="2" id="KW-0815">Transposition</keyword>
<accession>A0A0W1RFE3</accession>
<evidence type="ECO:0000256" key="2">
    <source>
        <dbReference type="ARBA" id="ARBA00022578"/>
    </source>
</evidence>
<evidence type="ECO:0000256" key="5">
    <source>
        <dbReference type="ARBA" id="ARBA00023125"/>
    </source>
</evidence>
<feature type="domain" description="Cas12f1-like TNB" evidence="9">
    <location>
        <begin position="307"/>
        <end position="372"/>
    </location>
</feature>